<feature type="region of interest" description="Disordered" evidence="1">
    <location>
        <begin position="138"/>
        <end position="175"/>
    </location>
</feature>
<dbReference type="PANTHER" id="PTHR34618:SF4">
    <property type="entry name" value="CAS1"/>
    <property type="match status" value="1"/>
</dbReference>
<dbReference type="AlphaFoldDB" id="E9F5F3"/>
<evidence type="ECO:0000313" key="3">
    <source>
        <dbReference type="Proteomes" id="UP000002498"/>
    </source>
</evidence>
<dbReference type="EMBL" id="ADNJ02000014">
    <property type="protein sequence ID" value="EFY96956.1"/>
    <property type="molecule type" value="Genomic_DNA"/>
</dbReference>
<name>E9F5F3_METRA</name>
<organism evidence="2 3">
    <name type="scientific">Metarhizium robertsii (strain ARSEF 23 / ATCC MYA-3075)</name>
    <name type="common">Metarhizium anisopliae (strain ARSEF 23)</name>
    <dbReference type="NCBI Taxonomy" id="655844"/>
    <lineage>
        <taxon>Eukaryota</taxon>
        <taxon>Fungi</taxon>
        <taxon>Dikarya</taxon>
        <taxon>Ascomycota</taxon>
        <taxon>Pezizomycotina</taxon>
        <taxon>Sordariomycetes</taxon>
        <taxon>Hypocreomycetidae</taxon>
        <taxon>Hypocreales</taxon>
        <taxon>Clavicipitaceae</taxon>
        <taxon>Metarhizium</taxon>
    </lineage>
</organism>
<evidence type="ECO:0008006" key="4">
    <source>
        <dbReference type="Google" id="ProtNLM"/>
    </source>
</evidence>
<sequence>MYMALVAFSSSLVNAHGKPTTATGNAGGVSRALGLLPEGSVPDTGPNKLTEVDTPVFGSRKIASKGLGRTAGGGKIRLADAAKSIQDAGGDPAKITPGGQLSFTWQTVTSDGGGPIRALCNTEAKDDFTQNSVELKIQDNVPGKGGNIKPGPNASRKLPPGFSAKGQGKGGKNNARDEINDLFGRFIGKRAVNVNEKTNVVATAPNDMTCTGQIGGNTNMCLCKIANNNGAGPFGGVMPVQMVGGNSTGDASAGNGATGGNSGGNSGGNAGGNAGGNSGDNSGDNSGGNSGAANKF</sequence>
<evidence type="ECO:0000256" key="1">
    <source>
        <dbReference type="SAM" id="MobiDB-lite"/>
    </source>
</evidence>
<comment type="caution">
    <text evidence="2">The sequence shown here is derived from an EMBL/GenBank/DDBJ whole genome shotgun (WGS) entry which is preliminary data.</text>
</comment>
<feature type="compositionally biased region" description="Gly residues" evidence="1">
    <location>
        <begin position="256"/>
        <end position="278"/>
    </location>
</feature>
<dbReference type="KEGG" id="maj:MAA_07502"/>
<feature type="region of interest" description="Disordered" evidence="1">
    <location>
        <begin position="248"/>
        <end position="296"/>
    </location>
</feature>
<gene>
    <name evidence="2" type="ORF">MAA_07502</name>
</gene>
<dbReference type="InterPro" id="IPR021476">
    <property type="entry name" value="Egh16-like"/>
</dbReference>
<dbReference type="Pfam" id="PF11327">
    <property type="entry name" value="Egh16-like"/>
    <property type="match status" value="1"/>
</dbReference>
<dbReference type="OrthoDB" id="4940981at2759"/>
<dbReference type="PANTHER" id="PTHR34618">
    <property type="entry name" value="SURFACE PROTEIN MAS1, PUTATIVE-RELATED"/>
    <property type="match status" value="1"/>
</dbReference>
<reference evidence="2 3" key="1">
    <citation type="journal article" date="2011" name="PLoS Genet.">
        <title>Genome sequencing and comparative transcriptomics of the model entomopathogenic fungi Metarhizium anisopliae and M. acridum.</title>
        <authorList>
            <person name="Gao Q."/>
            <person name="Jin K."/>
            <person name="Ying S.H."/>
            <person name="Zhang Y."/>
            <person name="Xiao G."/>
            <person name="Shang Y."/>
            <person name="Duan Z."/>
            <person name="Hu X."/>
            <person name="Xie X.Q."/>
            <person name="Zhou G."/>
            <person name="Peng G."/>
            <person name="Luo Z."/>
            <person name="Huang W."/>
            <person name="Wang B."/>
            <person name="Fang W."/>
            <person name="Wang S."/>
            <person name="Zhong Y."/>
            <person name="Ma L.J."/>
            <person name="St Leger R.J."/>
            <person name="Zhao G.P."/>
            <person name="Pei Y."/>
            <person name="Feng M.G."/>
            <person name="Xia Y."/>
            <person name="Wang C."/>
        </authorList>
    </citation>
    <scope>NUCLEOTIDE SEQUENCE [LARGE SCALE GENOMIC DNA]</scope>
    <source>
        <strain evidence="3">ARSEF 23 / ATCC MYA-3075</strain>
    </source>
</reference>
<dbReference type="Proteomes" id="UP000002498">
    <property type="component" value="Unassembled WGS sequence"/>
</dbReference>
<protein>
    <recommendedName>
        <fullName evidence="4">Gas1-like protein</fullName>
    </recommendedName>
</protein>
<keyword evidence="3" id="KW-1185">Reference proteome</keyword>
<proteinExistence type="predicted"/>
<dbReference type="GeneID" id="19261788"/>
<evidence type="ECO:0000313" key="2">
    <source>
        <dbReference type="EMBL" id="EFY96956.1"/>
    </source>
</evidence>
<reference evidence="2 3" key="2">
    <citation type="journal article" date="2014" name="Proc. Natl. Acad. Sci. U.S.A.">
        <title>Trajectory and genomic determinants of fungal-pathogen speciation and host adaptation.</title>
        <authorList>
            <person name="Hu X."/>
            <person name="Xiao G."/>
            <person name="Zheng P."/>
            <person name="Shang Y."/>
            <person name="Su Y."/>
            <person name="Zhang X."/>
            <person name="Liu X."/>
            <person name="Zhan S."/>
            <person name="St Leger R.J."/>
            <person name="Wang C."/>
        </authorList>
    </citation>
    <scope>GENOME REANNOTATION</scope>
    <source>
        <strain evidence="3">ARSEF 23 / ATCC MYA-3075</strain>
    </source>
</reference>
<dbReference type="HOGENOM" id="CLU_047729_2_0_1"/>
<accession>E9F5F3</accession>
<dbReference type="RefSeq" id="XP_007823691.1">
    <property type="nucleotide sequence ID" value="XM_007825500.1"/>
</dbReference>